<dbReference type="AlphaFoldDB" id="A0AAV3ZN71"/>
<dbReference type="EMBL" id="BLXT01002641">
    <property type="protein sequence ID" value="GFN96042.1"/>
    <property type="molecule type" value="Genomic_DNA"/>
</dbReference>
<organism evidence="1 2">
    <name type="scientific">Plakobranchus ocellatus</name>
    <dbReference type="NCBI Taxonomy" id="259542"/>
    <lineage>
        <taxon>Eukaryota</taxon>
        <taxon>Metazoa</taxon>
        <taxon>Spiralia</taxon>
        <taxon>Lophotrochozoa</taxon>
        <taxon>Mollusca</taxon>
        <taxon>Gastropoda</taxon>
        <taxon>Heterobranchia</taxon>
        <taxon>Euthyneura</taxon>
        <taxon>Panpulmonata</taxon>
        <taxon>Sacoglossa</taxon>
        <taxon>Placobranchoidea</taxon>
        <taxon>Plakobranchidae</taxon>
        <taxon>Plakobranchus</taxon>
    </lineage>
</organism>
<evidence type="ECO:0000313" key="1">
    <source>
        <dbReference type="EMBL" id="GFN96042.1"/>
    </source>
</evidence>
<reference evidence="1 2" key="1">
    <citation type="journal article" date="2021" name="Elife">
        <title>Chloroplast acquisition without the gene transfer in kleptoplastic sea slugs, Plakobranchus ocellatus.</title>
        <authorList>
            <person name="Maeda T."/>
            <person name="Takahashi S."/>
            <person name="Yoshida T."/>
            <person name="Shimamura S."/>
            <person name="Takaki Y."/>
            <person name="Nagai Y."/>
            <person name="Toyoda A."/>
            <person name="Suzuki Y."/>
            <person name="Arimoto A."/>
            <person name="Ishii H."/>
            <person name="Satoh N."/>
            <person name="Nishiyama T."/>
            <person name="Hasebe M."/>
            <person name="Maruyama T."/>
            <person name="Minagawa J."/>
            <person name="Obokata J."/>
            <person name="Shigenobu S."/>
        </authorList>
    </citation>
    <scope>NUCLEOTIDE SEQUENCE [LARGE SCALE GENOMIC DNA]</scope>
</reference>
<comment type="caution">
    <text evidence="1">The sequence shown here is derived from an EMBL/GenBank/DDBJ whole genome shotgun (WGS) entry which is preliminary data.</text>
</comment>
<evidence type="ECO:0000313" key="2">
    <source>
        <dbReference type="Proteomes" id="UP000735302"/>
    </source>
</evidence>
<dbReference type="Proteomes" id="UP000735302">
    <property type="component" value="Unassembled WGS sequence"/>
</dbReference>
<proteinExistence type="predicted"/>
<protein>
    <submittedName>
        <fullName evidence="1">Uncharacterized protein</fullName>
    </submittedName>
</protein>
<keyword evidence="2" id="KW-1185">Reference proteome</keyword>
<sequence>MIITFDQVNTLDSGKQHFVGKYIHCTLGAQVSAPSVNALLNSIDLKMAPPHRSVVKAGHKSCCPFSVRKGNKMFRNIQRNSGKLRSTYNVDDPSLSMVFLVQRQPDKFAR</sequence>
<accession>A0AAV3ZN71</accession>
<name>A0AAV3ZN71_9GAST</name>
<gene>
    <name evidence="1" type="ORF">PoB_002254800</name>
</gene>